<evidence type="ECO:0000256" key="8">
    <source>
        <dbReference type="PIRSR" id="PIRSR618044-2"/>
    </source>
</evidence>
<keyword evidence="12" id="KW-0121">Carboxypeptidase</keyword>
<feature type="transmembrane region" description="Helical" evidence="10">
    <location>
        <begin position="365"/>
        <end position="384"/>
    </location>
</feature>
<keyword evidence="10" id="KW-1133">Transmembrane helix</keyword>
<keyword evidence="10" id="KW-0472">Membrane</keyword>
<dbReference type="InterPro" id="IPR001967">
    <property type="entry name" value="Peptidase_S11_N"/>
</dbReference>
<dbReference type="GO" id="GO:0009002">
    <property type="term" value="F:serine-type D-Ala-D-Ala carboxypeptidase activity"/>
    <property type="evidence" value="ECO:0007669"/>
    <property type="project" value="InterPro"/>
</dbReference>
<reference evidence="12 13" key="1">
    <citation type="submission" date="2015-07" db="EMBL/GenBank/DDBJ databases">
        <title>Genome sequencing project for genomic taxonomy and phylogenomics of Bacillus-like bacteria.</title>
        <authorList>
            <person name="Liu B."/>
            <person name="Wang J."/>
            <person name="Zhu Y."/>
            <person name="Liu G."/>
            <person name="Chen Q."/>
            <person name="Chen Z."/>
            <person name="Che J."/>
            <person name="Ge C."/>
            <person name="Shi H."/>
            <person name="Pan Z."/>
            <person name="Liu X."/>
        </authorList>
    </citation>
    <scope>NUCLEOTIDE SEQUENCE [LARGE SCALE GENOMIC DNA]</scope>
    <source>
        <strain evidence="12 13">DSM 54</strain>
    </source>
</reference>
<proteinExistence type="inferred from homology"/>
<comment type="similarity">
    <text evidence="1 9">Belongs to the peptidase S11 family.</text>
</comment>
<feature type="binding site" evidence="8">
    <location>
        <position position="229"/>
    </location>
    <ligand>
        <name>substrate</name>
    </ligand>
</feature>
<dbReference type="EMBL" id="LGCI01000001">
    <property type="protein sequence ID" value="KOY84247.1"/>
    <property type="molecule type" value="Genomic_DNA"/>
</dbReference>
<feature type="active site" description="Proton acceptor" evidence="7">
    <location>
        <position position="67"/>
    </location>
</feature>
<keyword evidence="12" id="KW-0645">Protease</keyword>
<keyword evidence="3" id="KW-0378">Hydrolase</keyword>
<keyword evidence="6" id="KW-0961">Cell wall biogenesis/degradation</keyword>
<name>A0A0N0CXA0_9BACI</name>
<dbReference type="InterPro" id="IPR012338">
    <property type="entry name" value="Beta-lactam/transpept-like"/>
</dbReference>
<dbReference type="PANTHER" id="PTHR21581:SF33">
    <property type="entry name" value="D-ALANYL-D-ALANINE CARBOXYPEPTIDASE DACB"/>
    <property type="match status" value="1"/>
</dbReference>
<keyword evidence="4" id="KW-0133">Cell shape</keyword>
<evidence type="ECO:0000259" key="11">
    <source>
        <dbReference type="Pfam" id="PF00768"/>
    </source>
</evidence>
<keyword evidence="13" id="KW-1185">Reference proteome</keyword>
<dbReference type="GO" id="GO:0008360">
    <property type="term" value="P:regulation of cell shape"/>
    <property type="evidence" value="ECO:0007669"/>
    <property type="project" value="UniProtKB-KW"/>
</dbReference>
<keyword evidence="5" id="KW-0573">Peptidoglycan synthesis</keyword>
<evidence type="ECO:0000256" key="1">
    <source>
        <dbReference type="ARBA" id="ARBA00007164"/>
    </source>
</evidence>
<evidence type="ECO:0000256" key="2">
    <source>
        <dbReference type="ARBA" id="ARBA00022729"/>
    </source>
</evidence>
<keyword evidence="10" id="KW-0812">Transmembrane</keyword>
<accession>A0A0N0CXA0</accession>
<evidence type="ECO:0000313" key="13">
    <source>
        <dbReference type="Proteomes" id="UP000037977"/>
    </source>
</evidence>
<evidence type="ECO:0000256" key="7">
    <source>
        <dbReference type="PIRSR" id="PIRSR618044-1"/>
    </source>
</evidence>
<dbReference type="Pfam" id="PF00768">
    <property type="entry name" value="Peptidase_S11"/>
    <property type="match status" value="1"/>
</dbReference>
<gene>
    <name evidence="12" type="ORF">ADM90_00135</name>
</gene>
<dbReference type="GO" id="GO:0009252">
    <property type="term" value="P:peptidoglycan biosynthetic process"/>
    <property type="evidence" value="ECO:0007669"/>
    <property type="project" value="UniProtKB-KW"/>
</dbReference>
<dbReference type="Proteomes" id="UP000037977">
    <property type="component" value="Unassembled WGS sequence"/>
</dbReference>
<feature type="active site" description="Proton acceptor" evidence="7">
    <location>
        <position position="70"/>
    </location>
</feature>
<dbReference type="SUPFAM" id="SSF56601">
    <property type="entry name" value="beta-lactamase/transpeptidase-like"/>
    <property type="match status" value="1"/>
</dbReference>
<evidence type="ECO:0000256" key="3">
    <source>
        <dbReference type="ARBA" id="ARBA00022801"/>
    </source>
</evidence>
<dbReference type="GO" id="GO:0006508">
    <property type="term" value="P:proteolysis"/>
    <property type="evidence" value="ECO:0007669"/>
    <property type="project" value="InterPro"/>
</dbReference>
<dbReference type="STRING" id="33935.ADM90_00135"/>
<dbReference type="GO" id="GO:0071555">
    <property type="term" value="P:cell wall organization"/>
    <property type="evidence" value="ECO:0007669"/>
    <property type="project" value="UniProtKB-KW"/>
</dbReference>
<dbReference type="OrthoDB" id="9791132at2"/>
<dbReference type="RefSeq" id="WP_009374089.1">
    <property type="nucleotide sequence ID" value="NZ_CP065643.1"/>
</dbReference>
<evidence type="ECO:0000256" key="4">
    <source>
        <dbReference type="ARBA" id="ARBA00022960"/>
    </source>
</evidence>
<evidence type="ECO:0000313" key="12">
    <source>
        <dbReference type="EMBL" id="KOY84247.1"/>
    </source>
</evidence>
<dbReference type="PANTHER" id="PTHR21581">
    <property type="entry name" value="D-ALANYL-D-ALANINE CARBOXYPEPTIDASE"/>
    <property type="match status" value="1"/>
</dbReference>
<comment type="caution">
    <text evidence="12">The sequence shown here is derived from an EMBL/GenBank/DDBJ whole genome shotgun (WGS) entry which is preliminary data.</text>
</comment>
<dbReference type="AlphaFoldDB" id="A0A0N0CXA0"/>
<dbReference type="GeneID" id="29443531"/>
<dbReference type="InterPro" id="IPR018044">
    <property type="entry name" value="Peptidase_S11"/>
</dbReference>
<organism evidence="12 13">
    <name type="scientific">Lysinibacillus macroides</name>
    <dbReference type="NCBI Taxonomy" id="33935"/>
    <lineage>
        <taxon>Bacteria</taxon>
        <taxon>Bacillati</taxon>
        <taxon>Bacillota</taxon>
        <taxon>Bacilli</taxon>
        <taxon>Bacillales</taxon>
        <taxon>Bacillaceae</taxon>
        <taxon>Lysinibacillus</taxon>
    </lineage>
</organism>
<dbReference type="Gene3D" id="3.40.710.10">
    <property type="entry name" value="DD-peptidase/beta-lactamase superfamily"/>
    <property type="match status" value="1"/>
</dbReference>
<protein>
    <submittedName>
        <fullName evidence="12">D-alanyl-D-alanine carboxypeptidase</fullName>
    </submittedName>
</protein>
<sequence length="390" mass="44212">METHLIKKVAILVVIFLILGSNFVYRVHGAMKVESPLISSEAAILIDEKTGRILYEKNPNQKMAPASLTKIATAIYAIEKGNLEDIVTISKNAREVEGTRVFLEEGEKVNLRKLIQGLLVNSGNDAGIAIAEHLDGSVKQFSTSINKYLENIGIQNTNFVNPHGLYDPDHKTTAQDLAKITKYAMQNKEFRKIFGLKELNWDGKSWDTTLYSHHKLMRERPYEGITGGKTGYVDESGITLITTATRNDISVIVVTLKAQTEDMAYNDTIELLDYAFENFESRNIPMGKIYKIDEMSFKTKEKLDYIVLQHETVSQRISGKGHLELLNQNQDTIASFQLENANSKINKNVTHKDTEDSNLNQDASVYTKFSVMFIFVLFIYLKFIRKKKLI</sequence>
<dbReference type="PATRIC" id="fig|33935.3.peg.1650"/>
<evidence type="ECO:0000256" key="10">
    <source>
        <dbReference type="SAM" id="Phobius"/>
    </source>
</evidence>
<feature type="domain" description="Peptidase S11 D-alanyl-D-alanine carboxypeptidase A N-terminal" evidence="11">
    <location>
        <begin position="31"/>
        <end position="260"/>
    </location>
</feature>
<evidence type="ECO:0000256" key="6">
    <source>
        <dbReference type="ARBA" id="ARBA00023316"/>
    </source>
</evidence>
<dbReference type="PRINTS" id="PR00725">
    <property type="entry name" value="DADACBPTASE1"/>
</dbReference>
<feature type="active site" evidence="7">
    <location>
        <position position="122"/>
    </location>
</feature>
<evidence type="ECO:0000256" key="5">
    <source>
        <dbReference type="ARBA" id="ARBA00022984"/>
    </source>
</evidence>
<keyword evidence="2" id="KW-0732">Signal</keyword>
<evidence type="ECO:0000256" key="9">
    <source>
        <dbReference type="RuleBase" id="RU004016"/>
    </source>
</evidence>